<keyword evidence="1" id="KW-1133">Transmembrane helix</keyword>
<keyword evidence="3" id="KW-1185">Reference proteome</keyword>
<reference evidence="2 3" key="1">
    <citation type="submission" date="2023-05" db="EMBL/GenBank/DDBJ databases">
        <title>Pseudodonghicola sp. nov.</title>
        <authorList>
            <person name="Huang J."/>
        </authorList>
    </citation>
    <scope>NUCLEOTIDE SEQUENCE [LARGE SCALE GENOMIC DNA]</scope>
    <source>
        <strain evidence="2 3">IC7</strain>
    </source>
</reference>
<evidence type="ECO:0000313" key="3">
    <source>
        <dbReference type="Proteomes" id="UP001243757"/>
    </source>
</evidence>
<sequence>MVLAALWAVAASAVAMLPMRLQMLPGLALLMSAPVVIGYLGLRHGWIAAALAILALLSMFRRPLGYLLRRLRGPRR</sequence>
<evidence type="ECO:0000256" key="1">
    <source>
        <dbReference type="SAM" id="Phobius"/>
    </source>
</evidence>
<organism evidence="2 3">
    <name type="scientific">Pseudodonghicola flavimaris</name>
    <dbReference type="NCBI Taxonomy" id="3050036"/>
    <lineage>
        <taxon>Bacteria</taxon>
        <taxon>Pseudomonadati</taxon>
        <taxon>Pseudomonadota</taxon>
        <taxon>Alphaproteobacteria</taxon>
        <taxon>Rhodobacterales</taxon>
        <taxon>Paracoccaceae</taxon>
        <taxon>Pseudodonghicola</taxon>
    </lineage>
</organism>
<protein>
    <submittedName>
        <fullName evidence="2">DUF2484 family protein</fullName>
    </submittedName>
</protein>
<feature type="transmembrane region" description="Helical" evidence="1">
    <location>
        <begin position="42"/>
        <end position="60"/>
    </location>
</feature>
<dbReference type="Pfam" id="PF10658">
    <property type="entry name" value="DUF2484"/>
    <property type="match status" value="1"/>
</dbReference>
<dbReference type="RefSeq" id="WP_284480795.1">
    <property type="nucleotide sequence ID" value="NZ_JASNJD010000006.1"/>
</dbReference>
<name>A0ABT7F062_9RHOB</name>
<accession>A0ABT7F062</accession>
<dbReference type="InterPro" id="IPR018919">
    <property type="entry name" value="DUF2484"/>
</dbReference>
<dbReference type="Proteomes" id="UP001243757">
    <property type="component" value="Unassembled WGS sequence"/>
</dbReference>
<evidence type="ECO:0000313" key="2">
    <source>
        <dbReference type="EMBL" id="MDK3017980.1"/>
    </source>
</evidence>
<gene>
    <name evidence="2" type="ORF">QO033_09845</name>
</gene>
<proteinExistence type="predicted"/>
<keyword evidence="1" id="KW-0812">Transmembrane</keyword>
<keyword evidence="1" id="KW-0472">Membrane</keyword>
<dbReference type="EMBL" id="JASNJD010000006">
    <property type="protein sequence ID" value="MDK3017980.1"/>
    <property type="molecule type" value="Genomic_DNA"/>
</dbReference>
<comment type="caution">
    <text evidence="2">The sequence shown here is derived from an EMBL/GenBank/DDBJ whole genome shotgun (WGS) entry which is preliminary data.</text>
</comment>